<evidence type="ECO:0000256" key="1">
    <source>
        <dbReference type="SAM" id="Phobius"/>
    </source>
</evidence>
<evidence type="ECO:0000313" key="2">
    <source>
        <dbReference type="EMBL" id="MEF3317590.1"/>
    </source>
</evidence>
<name>A0ABU7X8I3_9FIRM</name>
<sequence>MLGVFVNTIAVLILGLLGAFIGEKFPVRIQESIMKFLPLCVLVMGVESAMKGNIIFSIISLVLGVIVGELLDLDGKLNNFANSIKEKFISGEEDKFAEGFISASLIFCVGSMTILGSIDAGLRGDNEILFAKATMDGFTAFFLATTFGRGVSLAALPIFIYQGILVFLSGFLAPILTPEIAANLSGTGGIMIIAICLSMLKLVDYKIANSLPAIFVPIIYGVILKIF</sequence>
<comment type="caution">
    <text evidence="2">The sequence shown here is derived from an EMBL/GenBank/DDBJ whole genome shotgun (WGS) entry which is preliminary data.</text>
</comment>
<feature type="transmembrane region" description="Helical" evidence="1">
    <location>
        <begin position="39"/>
        <end position="67"/>
    </location>
</feature>
<feature type="transmembrane region" description="Helical" evidence="1">
    <location>
        <begin position="206"/>
        <end position="224"/>
    </location>
</feature>
<dbReference type="Pfam" id="PF04474">
    <property type="entry name" value="DUF554"/>
    <property type="match status" value="1"/>
</dbReference>
<keyword evidence="1" id="KW-1133">Transmembrane helix</keyword>
<feature type="transmembrane region" description="Helical" evidence="1">
    <location>
        <begin position="6"/>
        <end position="27"/>
    </location>
</feature>
<keyword evidence="3" id="KW-1185">Reference proteome</keyword>
<proteinExistence type="predicted"/>
<dbReference type="InterPro" id="IPR007563">
    <property type="entry name" value="DUF554"/>
</dbReference>
<accession>A0ABU7X8I3</accession>
<keyword evidence="1" id="KW-0472">Membrane</keyword>
<dbReference type="EMBL" id="JARBCY010000019">
    <property type="protein sequence ID" value="MEF3317590.1"/>
    <property type="molecule type" value="Genomic_DNA"/>
</dbReference>
<organism evidence="2 3">
    <name type="scientific">Peptoniphilus grossensis</name>
    <dbReference type="NCBI Taxonomy" id="1465756"/>
    <lineage>
        <taxon>Bacteria</taxon>
        <taxon>Bacillati</taxon>
        <taxon>Bacillota</taxon>
        <taxon>Tissierellia</taxon>
        <taxon>Tissierellales</taxon>
        <taxon>Peptoniphilaceae</taxon>
        <taxon>Peptoniphilus</taxon>
    </lineage>
</organism>
<evidence type="ECO:0000313" key="3">
    <source>
        <dbReference type="Proteomes" id="UP001328425"/>
    </source>
</evidence>
<gene>
    <name evidence="2" type="ORF">PV361_02605</name>
</gene>
<keyword evidence="1" id="KW-0812">Transmembrane</keyword>
<feature type="transmembrane region" description="Helical" evidence="1">
    <location>
        <begin position="180"/>
        <end position="200"/>
    </location>
</feature>
<dbReference type="PANTHER" id="PTHR36111:SF2">
    <property type="entry name" value="INNER MEMBRANE PROTEIN"/>
    <property type="match status" value="1"/>
</dbReference>
<protein>
    <submittedName>
        <fullName evidence="2">DUF554 domain-containing protein</fullName>
    </submittedName>
</protein>
<dbReference type="PANTHER" id="PTHR36111">
    <property type="entry name" value="INNER MEMBRANE PROTEIN-RELATED"/>
    <property type="match status" value="1"/>
</dbReference>
<feature type="transmembrane region" description="Helical" evidence="1">
    <location>
        <begin position="100"/>
        <end position="122"/>
    </location>
</feature>
<dbReference type="RefSeq" id="WP_332086847.1">
    <property type="nucleotide sequence ID" value="NZ_JARBCY010000019.1"/>
</dbReference>
<reference evidence="2 3" key="1">
    <citation type="submission" date="2022-11" db="EMBL/GenBank/DDBJ databases">
        <title>The First Case of Preauricular Fistular Abscess Caused by Peptoniphilus grossensis.</title>
        <authorList>
            <person name="Byun J.-H."/>
        </authorList>
    </citation>
    <scope>NUCLEOTIDE SEQUENCE [LARGE SCALE GENOMIC DNA]</scope>
    <source>
        <strain evidence="2 3">GYB008</strain>
    </source>
</reference>
<dbReference type="Proteomes" id="UP001328425">
    <property type="component" value="Unassembled WGS sequence"/>
</dbReference>